<reference evidence="3" key="1">
    <citation type="journal article" date="2019" name="Int. J. Syst. Evol. Microbiol.">
        <title>The Global Catalogue of Microorganisms (GCM) 10K type strain sequencing project: providing services to taxonomists for standard genome sequencing and annotation.</title>
        <authorList>
            <consortium name="The Broad Institute Genomics Platform"/>
            <consortium name="The Broad Institute Genome Sequencing Center for Infectious Disease"/>
            <person name="Wu L."/>
            <person name="Ma J."/>
        </authorList>
    </citation>
    <scope>NUCLEOTIDE SEQUENCE [LARGE SCALE GENOMIC DNA]</scope>
    <source>
        <strain evidence="3">JCM 17589</strain>
    </source>
</reference>
<name>A0ABP7YWP2_9ACTN</name>
<organism evidence="2 3">
    <name type="scientific">Streptomyces tunisiensis</name>
    <dbReference type="NCBI Taxonomy" id="948699"/>
    <lineage>
        <taxon>Bacteria</taxon>
        <taxon>Bacillati</taxon>
        <taxon>Actinomycetota</taxon>
        <taxon>Actinomycetes</taxon>
        <taxon>Kitasatosporales</taxon>
        <taxon>Streptomycetaceae</taxon>
        <taxon>Streptomyces</taxon>
    </lineage>
</organism>
<gene>
    <name evidence="2" type="ORF">GCM10022285_43390</name>
</gene>
<dbReference type="Proteomes" id="UP001501845">
    <property type="component" value="Unassembled WGS sequence"/>
</dbReference>
<proteinExistence type="predicted"/>
<evidence type="ECO:0000256" key="1">
    <source>
        <dbReference type="SAM" id="MobiDB-lite"/>
    </source>
</evidence>
<dbReference type="EMBL" id="BAABBU010000017">
    <property type="protein sequence ID" value="GAA4142105.1"/>
    <property type="molecule type" value="Genomic_DNA"/>
</dbReference>
<feature type="region of interest" description="Disordered" evidence="1">
    <location>
        <begin position="1"/>
        <end position="48"/>
    </location>
</feature>
<evidence type="ECO:0000313" key="3">
    <source>
        <dbReference type="Proteomes" id="UP001501845"/>
    </source>
</evidence>
<evidence type="ECO:0000313" key="2">
    <source>
        <dbReference type="EMBL" id="GAA4142105.1"/>
    </source>
</evidence>
<keyword evidence="3" id="KW-1185">Reference proteome</keyword>
<sequence length="48" mass="4770">MARYAGALGTGTLGPPNGDTAHDEDGDVLGLPSTPGREGFGVLTLPFA</sequence>
<comment type="caution">
    <text evidence="2">The sequence shown here is derived from an EMBL/GenBank/DDBJ whole genome shotgun (WGS) entry which is preliminary data.</text>
</comment>
<dbReference type="RefSeq" id="WP_346157253.1">
    <property type="nucleotide sequence ID" value="NZ_BAABBU010000017.1"/>
</dbReference>
<accession>A0ABP7YWP2</accession>
<protein>
    <submittedName>
        <fullName evidence="2">Uncharacterized protein</fullName>
    </submittedName>
</protein>